<feature type="transmembrane region" description="Helical" evidence="9">
    <location>
        <begin position="21"/>
        <end position="46"/>
    </location>
</feature>
<reference evidence="11" key="1">
    <citation type="submission" date="2022-11" db="EMBL/GenBank/DDBJ databases">
        <title>Description of Microcella daejonensis nov. sp, isolated from riverside soil.</title>
        <authorList>
            <person name="Molina K.M."/>
            <person name="Kim S.B."/>
        </authorList>
    </citation>
    <scope>NUCLEOTIDE SEQUENCE</scope>
    <source>
        <strain evidence="11">MMS21-STM12</strain>
    </source>
</reference>
<feature type="transmembrane region" description="Helical" evidence="9">
    <location>
        <begin position="89"/>
        <end position="108"/>
    </location>
</feature>
<dbReference type="CDD" id="cd17502">
    <property type="entry name" value="MFS_Azr1_MDR_like"/>
    <property type="match status" value="1"/>
</dbReference>
<feature type="transmembrane region" description="Helical" evidence="9">
    <location>
        <begin position="114"/>
        <end position="135"/>
    </location>
</feature>
<feature type="transmembrane region" description="Helical" evidence="9">
    <location>
        <begin position="373"/>
        <end position="395"/>
    </location>
</feature>
<feature type="transmembrane region" description="Helical" evidence="9">
    <location>
        <begin position="478"/>
        <end position="500"/>
    </location>
</feature>
<evidence type="ECO:0000256" key="9">
    <source>
        <dbReference type="SAM" id="Phobius"/>
    </source>
</evidence>
<evidence type="ECO:0000313" key="12">
    <source>
        <dbReference type="Proteomes" id="UP001164706"/>
    </source>
</evidence>
<evidence type="ECO:0000256" key="3">
    <source>
        <dbReference type="ARBA" id="ARBA00022448"/>
    </source>
</evidence>
<dbReference type="Gene3D" id="1.20.1720.10">
    <property type="entry name" value="Multidrug resistance protein D"/>
    <property type="match status" value="1"/>
</dbReference>
<dbReference type="InterPro" id="IPR004638">
    <property type="entry name" value="EmrB-like"/>
</dbReference>
<evidence type="ECO:0000256" key="4">
    <source>
        <dbReference type="ARBA" id="ARBA00022475"/>
    </source>
</evidence>
<dbReference type="PANTHER" id="PTHR23501">
    <property type="entry name" value="MAJOR FACILITATOR SUPERFAMILY"/>
    <property type="match status" value="1"/>
</dbReference>
<evidence type="ECO:0000256" key="8">
    <source>
        <dbReference type="SAM" id="MobiDB-lite"/>
    </source>
</evidence>
<organism evidence="11 12">
    <name type="scientific">Microcella daejeonensis</name>
    <dbReference type="NCBI Taxonomy" id="2994971"/>
    <lineage>
        <taxon>Bacteria</taxon>
        <taxon>Bacillati</taxon>
        <taxon>Actinomycetota</taxon>
        <taxon>Actinomycetes</taxon>
        <taxon>Micrococcales</taxon>
        <taxon>Microbacteriaceae</taxon>
        <taxon>Microcella</taxon>
    </lineage>
</organism>
<dbReference type="Pfam" id="PF07690">
    <property type="entry name" value="MFS_1"/>
    <property type="match status" value="1"/>
</dbReference>
<feature type="transmembrane region" description="Helical" evidence="9">
    <location>
        <begin position="147"/>
        <end position="165"/>
    </location>
</feature>
<feature type="domain" description="Major facilitator superfamily (MFS) profile" evidence="10">
    <location>
        <begin position="24"/>
        <end position="505"/>
    </location>
</feature>
<dbReference type="AlphaFoldDB" id="A0A9E8MKL9"/>
<sequence length="572" mass="58996">MTRTDPAAPAAPADAHARRTLLLLFITLMVVMLLASLSQMVLSSALPTLVGELGGAEHLAWVITAYLLASTITMPVYGTISDRVGRKPMLLVAVLLFVVGSVLGGLATDMATLIIARAVQGLGGGGLMVLSQAAIADVVPARERGKYMGVMGGVFALSSVAGPLLGGFFTEGPGWRWTFWMNVPLGILSIVAIIVLMRLPRPEQSGKARIDALGMALLAVATTGVVLIGTWAGSTYAWASPQIIALAFGTVVAGTLFVLVERRAAQPVIPLHLFRSRDFVLATIAALLVSVAMFGAIGYLPTYFQMAGGATATEAGLLMIPMMGALLLTSMITGSVVSRTGRYKLMPVLGTVVLAVGLGLLSTVTVATPVALIGVYIGVIGVGLGTSMQILTLVVQNAFAHREVGTATAAHTFFRQVGGSLGSAVVGSVFAARLASLLAERLPEGADAAGSTSSLTPQLVQSLPEALRVPIVESYNEALIPVFLVMVPIALLAVVVMLFIREVPLATTVERDIPAESLAEGQLQGGRDGSAADRAGDAARDAAAEPARSTQLIGGGRRLAPGTDPADAPAPR</sequence>
<keyword evidence="3" id="KW-0813">Transport</keyword>
<keyword evidence="5 9" id="KW-0812">Transmembrane</keyword>
<dbReference type="Proteomes" id="UP001164706">
    <property type="component" value="Chromosome"/>
</dbReference>
<dbReference type="GO" id="GO:0022857">
    <property type="term" value="F:transmembrane transporter activity"/>
    <property type="evidence" value="ECO:0007669"/>
    <property type="project" value="InterPro"/>
</dbReference>
<dbReference type="SUPFAM" id="SSF103473">
    <property type="entry name" value="MFS general substrate transporter"/>
    <property type="match status" value="1"/>
</dbReference>
<feature type="transmembrane region" description="Helical" evidence="9">
    <location>
        <begin position="212"/>
        <end position="232"/>
    </location>
</feature>
<evidence type="ECO:0000259" key="10">
    <source>
        <dbReference type="PROSITE" id="PS50850"/>
    </source>
</evidence>
<dbReference type="EMBL" id="CP113089">
    <property type="protein sequence ID" value="WAB80521.1"/>
    <property type="molecule type" value="Genomic_DNA"/>
</dbReference>
<feature type="compositionally biased region" description="Basic and acidic residues" evidence="8">
    <location>
        <begin position="530"/>
        <end position="543"/>
    </location>
</feature>
<name>A0A9E8MKL9_9MICO</name>
<feature type="transmembrane region" description="Helical" evidence="9">
    <location>
        <begin position="316"/>
        <end position="338"/>
    </location>
</feature>
<feature type="transmembrane region" description="Helical" evidence="9">
    <location>
        <begin position="345"/>
        <end position="367"/>
    </location>
</feature>
<keyword evidence="12" id="KW-1185">Reference proteome</keyword>
<accession>A0A9E8MKL9</accession>
<dbReference type="InterPro" id="IPR020846">
    <property type="entry name" value="MFS_dom"/>
</dbReference>
<dbReference type="NCBIfam" id="TIGR00711">
    <property type="entry name" value="efflux_EmrB"/>
    <property type="match status" value="1"/>
</dbReference>
<dbReference type="FunFam" id="1.20.1720.10:FF:000004">
    <property type="entry name" value="EmrB/QacA family drug resistance transporter"/>
    <property type="match status" value="1"/>
</dbReference>
<feature type="transmembrane region" description="Helical" evidence="9">
    <location>
        <begin position="238"/>
        <end position="259"/>
    </location>
</feature>
<comment type="similarity">
    <text evidence="2">Belongs to the major facilitator superfamily. TCR/Tet family.</text>
</comment>
<protein>
    <submittedName>
        <fullName evidence="11">MDR family MFS transporter</fullName>
    </submittedName>
</protein>
<proteinExistence type="inferred from homology"/>
<dbReference type="KEGG" id="mdb:OVN18_08025"/>
<feature type="transmembrane region" description="Helical" evidence="9">
    <location>
        <begin position="279"/>
        <end position="304"/>
    </location>
</feature>
<evidence type="ECO:0000256" key="6">
    <source>
        <dbReference type="ARBA" id="ARBA00022989"/>
    </source>
</evidence>
<evidence type="ECO:0000256" key="7">
    <source>
        <dbReference type="ARBA" id="ARBA00023136"/>
    </source>
</evidence>
<dbReference type="Gene3D" id="1.20.1250.20">
    <property type="entry name" value="MFS general substrate transporter like domains"/>
    <property type="match status" value="1"/>
</dbReference>
<dbReference type="RefSeq" id="WP_267780190.1">
    <property type="nucleotide sequence ID" value="NZ_CP113089.1"/>
</dbReference>
<dbReference type="PANTHER" id="PTHR23501:SF197">
    <property type="entry name" value="COMD"/>
    <property type="match status" value="1"/>
</dbReference>
<keyword evidence="7 9" id="KW-0472">Membrane</keyword>
<feature type="transmembrane region" description="Helical" evidence="9">
    <location>
        <begin position="58"/>
        <end position="77"/>
    </location>
</feature>
<dbReference type="PROSITE" id="PS50850">
    <property type="entry name" value="MFS"/>
    <property type="match status" value="1"/>
</dbReference>
<keyword evidence="4" id="KW-1003">Cell membrane</keyword>
<evidence type="ECO:0000256" key="5">
    <source>
        <dbReference type="ARBA" id="ARBA00022692"/>
    </source>
</evidence>
<feature type="region of interest" description="Disordered" evidence="8">
    <location>
        <begin position="519"/>
        <end position="572"/>
    </location>
</feature>
<dbReference type="PRINTS" id="PR01036">
    <property type="entry name" value="TCRTETB"/>
</dbReference>
<dbReference type="GO" id="GO:0005886">
    <property type="term" value="C:plasma membrane"/>
    <property type="evidence" value="ECO:0007669"/>
    <property type="project" value="UniProtKB-SubCell"/>
</dbReference>
<gene>
    <name evidence="11" type="ORF">OVN18_08025</name>
</gene>
<feature type="compositionally biased region" description="Low complexity" evidence="8">
    <location>
        <begin position="560"/>
        <end position="572"/>
    </location>
</feature>
<evidence type="ECO:0000256" key="2">
    <source>
        <dbReference type="ARBA" id="ARBA00007520"/>
    </source>
</evidence>
<dbReference type="InterPro" id="IPR011701">
    <property type="entry name" value="MFS"/>
</dbReference>
<comment type="subcellular location">
    <subcellularLocation>
        <location evidence="1">Cell membrane</location>
        <topology evidence="1">Multi-pass membrane protein</topology>
    </subcellularLocation>
</comment>
<evidence type="ECO:0000313" key="11">
    <source>
        <dbReference type="EMBL" id="WAB80521.1"/>
    </source>
</evidence>
<evidence type="ECO:0000256" key="1">
    <source>
        <dbReference type="ARBA" id="ARBA00004651"/>
    </source>
</evidence>
<feature type="transmembrane region" description="Helical" evidence="9">
    <location>
        <begin position="177"/>
        <end position="200"/>
    </location>
</feature>
<keyword evidence="6 9" id="KW-1133">Transmembrane helix</keyword>
<dbReference type="InterPro" id="IPR036259">
    <property type="entry name" value="MFS_trans_sf"/>
</dbReference>